<dbReference type="Proteomes" id="UP000234331">
    <property type="component" value="Unassembled WGS sequence"/>
</dbReference>
<name>A0A2I2KX43_9ACTN</name>
<dbReference type="PANTHER" id="PTHR37031">
    <property type="entry name" value="METALLOPHOSPHATASE BINDING DOMAIN PROTEIN"/>
    <property type="match status" value="1"/>
</dbReference>
<accession>A0A2I2KX43</accession>
<protein>
    <submittedName>
        <fullName evidence="1">Phosphodiesterase/alkaline phosphatase D</fullName>
    </submittedName>
</protein>
<dbReference type="AlphaFoldDB" id="A0A2I2KX43"/>
<reference evidence="1 2" key="1">
    <citation type="submission" date="2017-06" db="EMBL/GenBank/DDBJ databases">
        <authorList>
            <person name="Kim H.J."/>
            <person name="Triplett B.A."/>
        </authorList>
    </citation>
    <scope>NUCLEOTIDE SEQUENCE [LARGE SCALE GENOMIC DNA]</scope>
    <source>
        <strain evidence="1">FRACA_ARgP5</strain>
    </source>
</reference>
<dbReference type="Gene3D" id="3.60.21.70">
    <property type="entry name" value="PhoD-like phosphatase"/>
    <property type="match status" value="1"/>
</dbReference>
<dbReference type="PANTHER" id="PTHR37031:SF2">
    <property type="entry name" value="PHOD-LIKE PHOSPHATASE METALLOPHOSPHATASE DOMAIN-CONTAINING PROTEIN"/>
    <property type="match status" value="1"/>
</dbReference>
<sequence>MEAASEALVAGSRGRVLARGAEKVRQRVDLEHWSAFGESFAAMAELLRAVASGERGPAPASVVLLSGDVHHAYVARAELPGARCPVVQAVCSPFRNPLGPGIRRVDRLARRRPVAAGIRAFAKLAGAPDPAIDWRVSDGPWFESQIAYLDVDGRALTLRLDKTEPDGTPGGLDEVLRAALS</sequence>
<dbReference type="InterPro" id="IPR038607">
    <property type="entry name" value="PhoD-like_sf"/>
</dbReference>
<keyword evidence="2" id="KW-1185">Reference proteome</keyword>
<evidence type="ECO:0000313" key="2">
    <source>
        <dbReference type="Proteomes" id="UP000234331"/>
    </source>
</evidence>
<organism evidence="1 2">
    <name type="scientific">Frankia canadensis</name>
    <dbReference type="NCBI Taxonomy" id="1836972"/>
    <lineage>
        <taxon>Bacteria</taxon>
        <taxon>Bacillati</taxon>
        <taxon>Actinomycetota</taxon>
        <taxon>Actinomycetes</taxon>
        <taxon>Frankiales</taxon>
        <taxon>Frankiaceae</taxon>
        <taxon>Frankia</taxon>
    </lineage>
</organism>
<dbReference type="EMBL" id="FZMO01000358">
    <property type="protein sequence ID" value="SNQ50234.1"/>
    <property type="molecule type" value="Genomic_DNA"/>
</dbReference>
<evidence type="ECO:0000313" key="1">
    <source>
        <dbReference type="EMBL" id="SNQ50234.1"/>
    </source>
</evidence>
<proteinExistence type="predicted"/>
<gene>
    <name evidence="1" type="ORF">FRACA_4200003</name>
</gene>